<dbReference type="AlphaFoldDB" id="A0A9Q0GFS1"/>
<organism evidence="2 3">
    <name type="scientific">Turnera subulata</name>
    <dbReference type="NCBI Taxonomy" id="218843"/>
    <lineage>
        <taxon>Eukaryota</taxon>
        <taxon>Viridiplantae</taxon>
        <taxon>Streptophyta</taxon>
        <taxon>Embryophyta</taxon>
        <taxon>Tracheophyta</taxon>
        <taxon>Spermatophyta</taxon>
        <taxon>Magnoliopsida</taxon>
        <taxon>eudicotyledons</taxon>
        <taxon>Gunneridae</taxon>
        <taxon>Pentapetalae</taxon>
        <taxon>rosids</taxon>
        <taxon>fabids</taxon>
        <taxon>Malpighiales</taxon>
        <taxon>Passifloraceae</taxon>
        <taxon>Turnera</taxon>
    </lineage>
</organism>
<name>A0A9Q0GFS1_9ROSI</name>
<evidence type="ECO:0000313" key="2">
    <source>
        <dbReference type="EMBL" id="KAJ4848225.1"/>
    </source>
</evidence>
<reference evidence="2" key="1">
    <citation type="submission" date="2022-02" db="EMBL/GenBank/DDBJ databases">
        <authorList>
            <person name="Henning P.M."/>
            <person name="McCubbin A.G."/>
            <person name="Shore J.S."/>
        </authorList>
    </citation>
    <scope>NUCLEOTIDE SEQUENCE</scope>
    <source>
        <strain evidence="2">F60SS</strain>
        <tissue evidence="2">Leaves</tissue>
    </source>
</reference>
<evidence type="ECO:0000313" key="3">
    <source>
        <dbReference type="Proteomes" id="UP001141552"/>
    </source>
</evidence>
<evidence type="ECO:0000256" key="1">
    <source>
        <dbReference type="SAM" id="SignalP"/>
    </source>
</evidence>
<accession>A0A9Q0GFS1</accession>
<proteinExistence type="predicted"/>
<keyword evidence="3" id="KW-1185">Reference proteome</keyword>
<sequence length="52" mass="6132">MLFSVFFLFTVRFNFPIPSCCSSSKQFIRKHWQEGEDGFEHPAVSSEEKLPY</sequence>
<dbReference type="EMBL" id="JAKUCV010000970">
    <property type="protein sequence ID" value="KAJ4848225.1"/>
    <property type="molecule type" value="Genomic_DNA"/>
</dbReference>
<reference evidence="2" key="2">
    <citation type="journal article" date="2023" name="Plants (Basel)">
        <title>Annotation of the Turnera subulata (Passifloraceae) Draft Genome Reveals the S-Locus Evolved after the Divergence of Turneroideae from Passifloroideae in a Stepwise Manner.</title>
        <authorList>
            <person name="Henning P.M."/>
            <person name="Roalson E.H."/>
            <person name="Mir W."/>
            <person name="McCubbin A.G."/>
            <person name="Shore J.S."/>
        </authorList>
    </citation>
    <scope>NUCLEOTIDE SEQUENCE</scope>
    <source>
        <strain evidence="2">F60SS</strain>
    </source>
</reference>
<protein>
    <submittedName>
        <fullName evidence="2">Uncharacterized protein</fullName>
    </submittedName>
</protein>
<keyword evidence="1" id="KW-0732">Signal</keyword>
<comment type="caution">
    <text evidence="2">The sequence shown here is derived from an EMBL/GenBank/DDBJ whole genome shotgun (WGS) entry which is preliminary data.</text>
</comment>
<feature type="chain" id="PRO_5040279156" evidence="1">
    <location>
        <begin position="17"/>
        <end position="52"/>
    </location>
</feature>
<gene>
    <name evidence="2" type="ORF">Tsubulata_014398</name>
</gene>
<feature type="signal peptide" evidence="1">
    <location>
        <begin position="1"/>
        <end position="16"/>
    </location>
</feature>
<dbReference type="Proteomes" id="UP001141552">
    <property type="component" value="Unassembled WGS sequence"/>
</dbReference>